<sequence>MEMETLTPRPTQRAPRGATRISPSLTDLFRASLWLGVIGFGGGVSVLGNIRHLAVERRRWVTEREFTNTATVAQMLPGGAASNALAHLGLRLQGLPGAVAAYTAFILPGALLTLALAWAYVRFGIAPRAEVVLSGLNAGVVGLVAALAIQMVRSSVGRLWQMGVAGAALLLSTAGGAASGEIAGLGIAAGLVFDLLAKRARLARMRRAPRRRFAPKPSPPVALPDEGQPLEPLSATRAPEHHRPVLAVAPLGLAAGASAGTLLALGLLFFRTGLGAYGGGFAIVPHLHSTAVDAGWITEQQFANAVAVGKLTPGPVLLMATFIGYVVRGFPGAIVATFTIFAAPFLLVVVLGAWLLRVRSRRWVRAALRGLTPAVVGLIAAAAVTLGGTLRGPPDVGIAAATALTLTRFRLSPALVLVIAGTVRWALSLAGV</sequence>
<proteinExistence type="inferred from homology"/>
<evidence type="ECO:0000313" key="10">
    <source>
        <dbReference type="Proteomes" id="UP001162891"/>
    </source>
</evidence>
<keyword evidence="6 8" id="KW-0472">Membrane</keyword>
<dbReference type="InterPro" id="IPR052518">
    <property type="entry name" value="CHR_Transporter"/>
</dbReference>
<keyword evidence="5 8" id="KW-1133">Transmembrane helix</keyword>
<evidence type="ECO:0000256" key="2">
    <source>
        <dbReference type="ARBA" id="ARBA00005262"/>
    </source>
</evidence>
<evidence type="ECO:0000256" key="8">
    <source>
        <dbReference type="SAM" id="Phobius"/>
    </source>
</evidence>
<feature type="transmembrane region" description="Helical" evidence="8">
    <location>
        <begin position="31"/>
        <end position="50"/>
    </location>
</feature>
<evidence type="ECO:0000313" key="9">
    <source>
        <dbReference type="EMBL" id="BDG02326.1"/>
    </source>
</evidence>
<evidence type="ECO:0000256" key="4">
    <source>
        <dbReference type="ARBA" id="ARBA00022692"/>
    </source>
</evidence>
<name>A0ABN6MPM0_9BACT</name>
<dbReference type="EMBL" id="AP025591">
    <property type="protein sequence ID" value="BDG02326.1"/>
    <property type="molecule type" value="Genomic_DNA"/>
</dbReference>
<feature type="transmembrane region" description="Helical" evidence="8">
    <location>
        <begin position="132"/>
        <end position="152"/>
    </location>
</feature>
<comment type="subcellular location">
    <subcellularLocation>
        <location evidence="1">Cell membrane</location>
        <topology evidence="1">Multi-pass membrane protein</topology>
    </subcellularLocation>
</comment>
<organism evidence="9 10">
    <name type="scientific">Anaeromyxobacter oryzae</name>
    <dbReference type="NCBI Taxonomy" id="2918170"/>
    <lineage>
        <taxon>Bacteria</taxon>
        <taxon>Pseudomonadati</taxon>
        <taxon>Myxococcota</taxon>
        <taxon>Myxococcia</taxon>
        <taxon>Myxococcales</taxon>
        <taxon>Cystobacterineae</taxon>
        <taxon>Anaeromyxobacteraceae</taxon>
        <taxon>Anaeromyxobacter</taxon>
    </lineage>
</organism>
<feature type="region of interest" description="Disordered" evidence="7">
    <location>
        <begin position="208"/>
        <end position="234"/>
    </location>
</feature>
<evidence type="ECO:0000256" key="3">
    <source>
        <dbReference type="ARBA" id="ARBA00022475"/>
    </source>
</evidence>
<evidence type="ECO:0000256" key="1">
    <source>
        <dbReference type="ARBA" id="ARBA00004651"/>
    </source>
</evidence>
<dbReference type="PIRSF" id="PIRSF004810">
    <property type="entry name" value="ChrA"/>
    <property type="match status" value="1"/>
</dbReference>
<feature type="transmembrane region" description="Helical" evidence="8">
    <location>
        <begin position="333"/>
        <end position="356"/>
    </location>
</feature>
<feature type="transmembrane region" description="Helical" evidence="8">
    <location>
        <begin position="368"/>
        <end position="389"/>
    </location>
</feature>
<feature type="transmembrane region" description="Helical" evidence="8">
    <location>
        <begin position="99"/>
        <end position="120"/>
    </location>
</feature>
<dbReference type="RefSeq" id="WP_248359901.1">
    <property type="nucleotide sequence ID" value="NZ_AP025591.1"/>
</dbReference>
<keyword evidence="4 8" id="KW-0812">Transmembrane</keyword>
<reference evidence="10" key="1">
    <citation type="journal article" date="2022" name="Int. J. Syst. Evol. Microbiol.">
        <title>Anaeromyxobacter oryzae sp. nov., Anaeromyxobacter diazotrophicus sp. nov. and Anaeromyxobacter paludicola sp. nov., isolated from paddy soils.</title>
        <authorList>
            <person name="Itoh H."/>
            <person name="Xu Z."/>
            <person name="Mise K."/>
            <person name="Masuda Y."/>
            <person name="Ushijima N."/>
            <person name="Hayakawa C."/>
            <person name="Shiratori Y."/>
            <person name="Senoo K."/>
        </authorList>
    </citation>
    <scope>NUCLEOTIDE SEQUENCE [LARGE SCALE GENOMIC DNA]</scope>
    <source>
        <strain evidence="10">Red232</strain>
    </source>
</reference>
<feature type="transmembrane region" description="Helical" evidence="8">
    <location>
        <begin position="245"/>
        <end position="270"/>
    </location>
</feature>
<feature type="transmembrane region" description="Helical" evidence="8">
    <location>
        <begin position="409"/>
        <end position="427"/>
    </location>
</feature>
<comment type="similarity">
    <text evidence="2">Belongs to the chromate ion transporter (CHR) (TC 2.A.51) family.</text>
</comment>
<dbReference type="InterPro" id="IPR014047">
    <property type="entry name" value="Chr_Tranpt_l_chain"/>
</dbReference>
<feature type="transmembrane region" description="Helical" evidence="8">
    <location>
        <begin position="182"/>
        <end position="202"/>
    </location>
</feature>
<dbReference type="PANTHER" id="PTHR43663:SF1">
    <property type="entry name" value="CHROMATE TRANSPORTER"/>
    <property type="match status" value="1"/>
</dbReference>
<keyword evidence="3" id="KW-1003">Cell membrane</keyword>
<keyword evidence="10" id="KW-1185">Reference proteome</keyword>
<gene>
    <name evidence="9" type="primary">chrA</name>
    <name evidence="9" type="ORF">AMOR_13220</name>
</gene>
<dbReference type="PANTHER" id="PTHR43663">
    <property type="entry name" value="CHROMATE TRANSPORT PROTEIN-RELATED"/>
    <property type="match status" value="1"/>
</dbReference>
<dbReference type="InterPro" id="IPR003370">
    <property type="entry name" value="Chromate_transpt"/>
</dbReference>
<accession>A0ABN6MPM0</accession>
<evidence type="ECO:0000256" key="6">
    <source>
        <dbReference type="ARBA" id="ARBA00023136"/>
    </source>
</evidence>
<dbReference type="Pfam" id="PF02417">
    <property type="entry name" value="Chromate_transp"/>
    <property type="match status" value="2"/>
</dbReference>
<evidence type="ECO:0000256" key="5">
    <source>
        <dbReference type="ARBA" id="ARBA00022989"/>
    </source>
</evidence>
<protein>
    <submittedName>
        <fullName evidence="9">Chromate resistance transporter</fullName>
    </submittedName>
</protein>
<dbReference type="NCBIfam" id="TIGR00937">
    <property type="entry name" value="2A51"/>
    <property type="match status" value="1"/>
</dbReference>
<evidence type="ECO:0000256" key="7">
    <source>
        <dbReference type="SAM" id="MobiDB-lite"/>
    </source>
</evidence>
<dbReference type="Proteomes" id="UP001162891">
    <property type="component" value="Chromosome"/>
</dbReference>